<dbReference type="EC" id="1.6.5.-" evidence="7"/>
<reference evidence="7 8" key="1">
    <citation type="journal article" date="2019" name="Int. J. Syst. Evol. Microbiol.">
        <title>The Global Catalogue of Microorganisms (GCM) 10K type strain sequencing project: providing services to taxonomists for standard genome sequencing and annotation.</title>
        <authorList>
            <consortium name="The Broad Institute Genomics Platform"/>
            <consortium name="The Broad Institute Genome Sequencing Center for Infectious Disease"/>
            <person name="Wu L."/>
            <person name="Ma J."/>
        </authorList>
    </citation>
    <scope>NUCLEOTIDE SEQUENCE [LARGE SCALE GENOMIC DNA]</scope>
    <source>
        <strain evidence="7 8">LMG 29247</strain>
    </source>
</reference>
<organism evidence="7 8">
    <name type="scientific">Natrinema soli</name>
    <dbReference type="NCBI Taxonomy" id="1930624"/>
    <lineage>
        <taxon>Archaea</taxon>
        <taxon>Methanobacteriati</taxon>
        <taxon>Methanobacteriota</taxon>
        <taxon>Stenosarchaea group</taxon>
        <taxon>Halobacteria</taxon>
        <taxon>Halobacteriales</taxon>
        <taxon>Natrialbaceae</taxon>
        <taxon>Natrinema</taxon>
    </lineage>
</organism>
<dbReference type="EMBL" id="JBHSWV010000280">
    <property type="protein sequence ID" value="MFC6766652.1"/>
    <property type="molecule type" value="Genomic_DNA"/>
</dbReference>
<dbReference type="InterPro" id="IPR036188">
    <property type="entry name" value="FAD/NAD-bd_sf"/>
</dbReference>
<sequence>MDRERTVIVGGGEAGLIAAAHLERASETNVVVVSNSRYHVFSFLLYDVIAGAPSCRARLNLAHAFRGKDVTFVRDVVEGLDTTENRIDLRSGALHFDTLLIALGGVTKYDIDDREHVLDVRTDVREIRNGANAPDIQRIVVVGGGPVGVETTATLSSITDDVDVGLISSSRRLLPDFPQRASRIAERILRRRDVDLRMAAQVTGVTANDVVLDGATELSDLTVWAGGVRPNPVIENFDLARSDQGLRVDSRLRCCGVDDVYAVGDVVDYPGKVTDGYAAGLEARTAAKNVLRELRGRRLKDLDVRWHPRAVYLGEDTALLTINGLVHCGRSPKLLRDLAIALYLFYWRRVY</sequence>
<evidence type="ECO:0000256" key="2">
    <source>
        <dbReference type="ARBA" id="ARBA00005272"/>
    </source>
</evidence>
<keyword evidence="3" id="KW-0285">Flavoprotein</keyword>
<feature type="domain" description="FAD/NAD(P)-binding" evidence="6">
    <location>
        <begin position="5"/>
        <end position="277"/>
    </location>
</feature>
<dbReference type="SUPFAM" id="SSF51905">
    <property type="entry name" value="FAD/NAD(P)-binding domain"/>
    <property type="match status" value="1"/>
</dbReference>
<dbReference type="PRINTS" id="PR00469">
    <property type="entry name" value="PNDRDTASEII"/>
</dbReference>
<dbReference type="GO" id="GO:0016491">
    <property type="term" value="F:oxidoreductase activity"/>
    <property type="evidence" value="ECO:0007669"/>
    <property type="project" value="UniProtKB-KW"/>
</dbReference>
<dbReference type="InterPro" id="IPR051169">
    <property type="entry name" value="NADH-Q_oxidoreductase"/>
</dbReference>
<keyword evidence="5 7" id="KW-0560">Oxidoreductase</keyword>
<evidence type="ECO:0000256" key="5">
    <source>
        <dbReference type="ARBA" id="ARBA00023002"/>
    </source>
</evidence>
<dbReference type="Proteomes" id="UP001596383">
    <property type="component" value="Unassembled WGS sequence"/>
</dbReference>
<evidence type="ECO:0000313" key="8">
    <source>
        <dbReference type="Proteomes" id="UP001596383"/>
    </source>
</evidence>
<keyword evidence="4" id="KW-0274">FAD</keyword>
<keyword evidence="8" id="KW-1185">Reference proteome</keyword>
<comment type="cofactor">
    <cofactor evidence="1">
        <name>FAD</name>
        <dbReference type="ChEBI" id="CHEBI:57692"/>
    </cofactor>
</comment>
<dbReference type="AlphaFoldDB" id="A0ABD5SNQ8"/>
<evidence type="ECO:0000256" key="1">
    <source>
        <dbReference type="ARBA" id="ARBA00001974"/>
    </source>
</evidence>
<evidence type="ECO:0000256" key="4">
    <source>
        <dbReference type="ARBA" id="ARBA00022827"/>
    </source>
</evidence>
<dbReference type="PANTHER" id="PTHR42913:SF3">
    <property type="entry name" value="64 KDA MITOCHONDRIAL NADH DEHYDROGENASE (EUROFUNG)"/>
    <property type="match status" value="1"/>
</dbReference>
<comment type="caution">
    <text evidence="7">The sequence shown here is derived from an EMBL/GenBank/DDBJ whole genome shotgun (WGS) entry which is preliminary data.</text>
</comment>
<evidence type="ECO:0000256" key="3">
    <source>
        <dbReference type="ARBA" id="ARBA00022630"/>
    </source>
</evidence>
<evidence type="ECO:0000259" key="6">
    <source>
        <dbReference type="Pfam" id="PF07992"/>
    </source>
</evidence>
<dbReference type="RefSeq" id="WP_273739605.1">
    <property type="nucleotide sequence ID" value="NZ_JAQIVI010000280.1"/>
</dbReference>
<protein>
    <submittedName>
        <fullName evidence="7">NAD(P)/FAD-dependent oxidoreductase</fullName>
        <ecNumber evidence="7">1.6.5.-</ecNumber>
    </submittedName>
</protein>
<evidence type="ECO:0000313" key="7">
    <source>
        <dbReference type="EMBL" id="MFC6766652.1"/>
    </source>
</evidence>
<dbReference type="PRINTS" id="PR00368">
    <property type="entry name" value="FADPNR"/>
</dbReference>
<accession>A0ABD5SNQ8</accession>
<comment type="similarity">
    <text evidence="2">Belongs to the NADH dehydrogenase family.</text>
</comment>
<proteinExistence type="inferred from homology"/>
<dbReference type="PANTHER" id="PTHR42913">
    <property type="entry name" value="APOPTOSIS-INDUCING FACTOR 1"/>
    <property type="match status" value="1"/>
</dbReference>
<dbReference type="Pfam" id="PF07992">
    <property type="entry name" value="Pyr_redox_2"/>
    <property type="match status" value="1"/>
</dbReference>
<gene>
    <name evidence="7" type="ORF">ACFQE6_17130</name>
</gene>
<name>A0ABD5SNQ8_9EURY</name>
<dbReference type="InterPro" id="IPR023753">
    <property type="entry name" value="FAD/NAD-binding_dom"/>
</dbReference>
<dbReference type="Gene3D" id="3.50.50.100">
    <property type="match status" value="1"/>
</dbReference>